<dbReference type="SUPFAM" id="SSF51735">
    <property type="entry name" value="NAD(P)-binding Rossmann-fold domains"/>
    <property type="match status" value="1"/>
</dbReference>
<dbReference type="OrthoDB" id="294295at2759"/>
<dbReference type="InterPro" id="IPR002347">
    <property type="entry name" value="SDR_fam"/>
</dbReference>
<evidence type="ECO:0008006" key="8">
    <source>
        <dbReference type="Google" id="ProtNLM"/>
    </source>
</evidence>
<evidence type="ECO:0000256" key="5">
    <source>
        <dbReference type="SAM" id="Phobius"/>
    </source>
</evidence>
<dbReference type="Pfam" id="PF00106">
    <property type="entry name" value="adh_short"/>
    <property type="match status" value="1"/>
</dbReference>
<feature type="region of interest" description="Disordered" evidence="4">
    <location>
        <begin position="725"/>
        <end position="768"/>
    </location>
</feature>
<keyword evidence="2" id="KW-0521">NADP</keyword>
<dbReference type="PROSITE" id="PS00061">
    <property type="entry name" value="ADH_SHORT"/>
    <property type="match status" value="1"/>
</dbReference>
<dbReference type="PANTHER" id="PTHR43618:SF17">
    <property type="entry name" value="RHAMNOLIPIDS BIOSYNTHESIS 3-OXOACYL-[ACYL-CARRIER-PROTEIN] REDUCTASE"/>
    <property type="match status" value="1"/>
</dbReference>
<name>A0A9P5BYD2_9PLEO</name>
<dbReference type="PRINTS" id="PR00080">
    <property type="entry name" value="SDRFAMILY"/>
</dbReference>
<dbReference type="FunFam" id="3.40.50.720:FF:000084">
    <property type="entry name" value="Short-chain dehydrogenase reductase"/>
    <property type="match status" value="1"/>
</dbReference>
<dbReference type="GO" id="GO:0016491">
    <property type="term" value="F:oxidoreductase activity"/>
    <property type="evidence" value="ECO:0007669"/>
    <property type="project" value="UniProtKB-KW"/>
</dbReference>
<comment type="similarity">
    <text evidence="1">Belongs to the short-chain dehydrogenases/reductases (SDR) family.</text>
</comment>
<evidence type="ECO:0000256" key="3">
    <source>
        <dbReference type="ARBA" id="ARBA00023002"/>
    </source>
</evidence>
<dbReference type="Gene3D" id="3.40.50.720">
    <property type="entry name" value="NAD(P)-binding Rossmann-like Domain"/>
    <property type="match status" value="1"/>
</dbReference>
<dbReference type="InterPro" id="IPR036291">
    <property type="entry name" value="NAD(P)-bd_dom_sf"/>
</dbReference>
<keyword evidence="5" id="KW-0812">Transmembrane</keyword>
<sequence>MDNTSLFDVKGKVVLVTGGAKGIGRMISEGFVQNGANVYVSSRDAKACEQACKELNALGKGKADFIAADLYKEEDIKRIADELKKRAGKLDVLVNNSGSNWGESYDTYPSAAWDRVLTLNLKRVFQLTQAVTPLLEAAQSSTSPSRVINIGSVDGLRVPALETFAYSASKAGLHHMSRVLASHLGKRGITSNTIACGPFQSKMMKATLEKFKDVIESGIPLGRIGSPEDVAALAIIFDWAASYRGLEYTLVSKASVTEKLKISLAPLRHGGKSALAAVALILIVATQTPVALNRAYNPVLIVPAGKPLTKEVRVTGANTMRAYEVETGTPCEVILRRFDVQNASCVEQDTKQPEDYWVYVEATNTPESNSNGSLHRIVDQMGVDNNQTRGYNASVRTGGWYLPDYMGYDLMERWKIARISEGQAHELMSPWMSLYPENVRGRGGHQLCEEVTTQKAHNSNDTILVYRSARVWMRSARNQQEALADLMSLNVDEATMALLRNNNNTSEGMSVVIGDVADGVFELTAFSADKRQGPAVREYVTRALSLRIAVTKLGEARNTDKINWYKKTVEEDGTVSFEMPATRGKEVDPLELYRYLRVRNWSTDGTTLPLTVRHTEGRIKAAIIIPMITLQLLVLLLAAVAVFMTPPVFAQSIAQTIYETTAVRNGDLAKRSWFARFFRAEPVVEGGMRLTDTSSKERVTVAFKNVALEGTPADSSENRYGLVSLSQRPKDVDEPAYSKLSTSGRTETDELGSMRLHGSFGWEPRPRA</sequence>
<dbReference type="PRINTS" id="PR00081">
    <property type="entry name" value="GDHRDH"/>
</dbReference>
<dbReference type="AlphaFoldDB" id="A0A9P5BYD2"/>
<evidence type="ECO:0000313" key="7">
    <source>
        <dbReference type="Proteomes" id="UP000758155"/>
    </source>
</evidence>
<organism evidence="6 7">
    <name type="scientific">Didymella heteroderae</name>
    <dbReference type="NCBI Taxonomy" id="1769908"/>
    <lineage>
        <taxon>Eukaryota</taxon>
        <taxon>Fungi</taxon>
        <taxon>Dikarya</taxon>
        <taxon>Ascomycota</taxon>
        <taxon>Pezizomycotina</taxon>
        <taxon>Dothideomycetes</taxon>
        <taxon>Pleosporomycetidae</taxon>
        <taxon>Pleosporales</taxon>
        <taxon>Pleosporineae</taxon>
        <taxon>Didymellaceae</taxon>
        <taxon>Didymella</taxon>
    </lineage>
</organism>
<reference evidence="6" key="1">
    <citation type="submission" date="2019-04" db="EMBL/GenBank/DDBJ databases">
        <title>Sequencing of skin fungus with MAO and IRED activity.</title>
        <authorList>
            <person name="Marsaioli A.J."/>
            <person name="Bonatto J.M.C."/>
            <person name="Reis Junior O."/>
        </authorList>
    </citation>
    <scope>NUCLEOTIDE SEQUENCE</scope>
    <source>
        <strain evidence="6">28M1</strain>
    </source>
</reference>
<dbReference type="InterPro" id="IPR020904">
    <property type="entry name" value="Sc_DH/Rdtase_CS"/>
</dbReference>
<dbReference type="EMBL" id="SWKV01000059">
    <property type="protein sequence ID" value="KAF3035307.1"/>
    <property type="molecule type" value="Genomic_DNA"/>
</dbReference>
<dbReference type="InterPro" id="IPR052178">
    <property type="entry name" value="Sec_Metab_Biosynth_SDR"/>
</dbReference>
<feature type="transmembrane region" description="Helical" evidence="5">
    <location>
        <begin position="621"/>
        <end position="643"/>
    </location>
</feature>
<keyword evidence="5" id="KW-1133">Transmembrane helix</keyword>
<accession>A0A9P5BYD2</accession>
<dbReference type="Proteomes" id="UP000758155">
    <property type="component" value="Unassembled WGS sequence"/>
</dbReference>
<proteinExistence type="inferred from homology"/>
<evidence type="ECO:0000313" key="6">
    <source>
        <dbReference type="EMBL" id="KAF3035307.1"/>
    </source>
</evidence>
<protein>
    <recommendedName>
        <fullName evidence="8">Oxidoreductase</fullName>
    </recommendedName>
</protein>
<dbReference type="PANTHER" id="PTHR43618">
    <property type="entry name" value="7-ALPHA-HYDROXYSTEROID DEHYDROGENASE"/>
    <property type="match status" value="1"/>
</dbReference>
<evidence type="ECO:0000256" key="2">
    <source>
        <dbReference type="ARBA" id="ARBA00022857"/>
    </source>
</evidence>
<keyword evidence="7" id="KW-1185">Reference proteome</keyword>
<comment type="caution">
    <text evidence="6">The sequence shown here is derived from an EMBL/GenBank/DDBJ whole genome shotgun (WGS) entry which is preliminary data.</text>
</comment>
<keyword evidence="3" id="KW-0560">Oxidoreductase</keyword>
<evidence type="ECO:0000256" key="1">
    <source>
        <dbReference type="ARBA" id="ARBA00006484"/>
    </source>
</evidence>
<evidence type="ECO:0000256" key="4">
    <source>
        <dbReference type="SAM" id="MobiDB-lite"/>
    </source>
</evidence>
<keyword evidence="5" id="KW-0472">Membrane</keyword>
<gene>
    <name evidence="6" type="ORF">E8E12_003852</name>
</gene>